<dbReference type="InterPro" id="IPR025369">
    <property type="entry name" value="DUF4274"/>
</dbReference>
<evidence type="ECO:0000313" key="3">
    <source>
        <dbReference type="Proteomes" id="UP000831390"/>
    </source>
</evidence>
<name>A0ABY4B815_9BACT</name>
<organism evidence="2 3">
    <name type="scientific">Hymenobacter monticola</name>
    <dbReference type="NCBI Taxonomy" id="1705399"/>
    <lineage>
        <taxon>Bacteria</taxon>
        <taxon>Pseudomonadati</taxon>
        <taxon>Bacteroidota</taxon>
        <taxon>Cytophagia</taxon>
        <taxon>Cytophagales</taxon>
        <taxon>Hymenobacteraceae</taxon>
        <taxon>Hymenobacter</taxon>
    </lineage>
</organism>
<dbReference type="EMBL" id="CP094534">
    <property type="protein sequence ID" value="UOE34136.1"/>
    <property type="molecule type" value="Genomic_DNA"/>
</dbReference>
<gene>
    <name evidence="2" type="ORF">MTP16_00450</name>
</gene>
<sequence>MQQKTMLNKRIWRHFKRRVHTLSIALLNAINQLSIWTKHKLHMAHAISQERAKFLQEHFFEFSFKDSTPDKNLFDSITSPAELHYLAYIYNWDDGPEVLSWIVDSPNCDQGTAALIFWRSQPDFYQEYTDESEMSLQDGVLPLLQSIMGNWERGFYQQQIAYDRHDDPAAGKLYADNLREKWSVPNYLLVPTKGKPFLFA</sequence>
<feature type="domain" description="DUF4274" evidence="1">
    <location>
        <begin position="79"/>
        <end position="135"/>
    </location>
</feature>
<reference evidence="2 3" key="1">
    <citation type="submission" date="2022-03" db="EMBL/GenBank/DDBJ databases">
        <title>Hymenobactersp. isolated from the air.</title>
        <authorList>
            <person name="Won M."/>
            <person name="Kwon S.-W."/>
        </authorList>
    </citation>
    <scope>NUCLEOTIDE SEQUENCE [LARGE SCALE GENOMIC DNA]</scope>
    <source>
        <strain evidence="2 3">KACC 22596</strain>
    </source>
</reference>
<keyword evidence="3" id="KW-1185">Reference proteome</keyword>
<evidence type="ECO:0000313" key="2">
    <source>
        <dbReference type="EMBL" id="UOE34136.1"/>
    </source>
</evidence>
<dbReference type="RefSeq" id="WP_243514896.1">
    <property type="nucleotide sequence ID" value="NZ_CP094534.1"/>
</dbReference>
<dbReference type="Proteomes" id="UP000831390">
    <property type="component" value="Chromosome"/>
</dbReference>
<accession>A0ABY4B815</accession>
<dbReference type="Pfam" id="PF14096">
    <property type="entry name" value="DUF4274"/>
    <property type="match status" value="1"/>
</dbReference>
<proteinExistence type="predicted"/>
<protein>
    <submittedName>
        <fullName evidence="2">DUF4274 domain-containing protein</fullName>
    </submittedName>
</protein>
<evidence type="ECO:0000259" key="1">
    <source>
        <dbReference type="Pfam" id="PF14096"/>
    </source>
</evidence>